<proteinExistence type="predicted"/>
<dbReference type="EMBL" id="JH993004">
    <property type="protein sequence ID" value="EKX44412.1"/>
    <property type="molecule type" value="Genomic_DNA"/>
</dbReference>
<dbReference type="Gene3D" id="1.10.1170.10">
    <property type="entry name" value="Inhibitor Of Apoptosis Protein (2mihbC-IAP-1), Chain A"/>
    <property type="match status" value="1"/>
</dbReference>
<keyword evidence="5" id="KW-1185">Reference proteome</keyword>
<dbReference type="InterPro" id="IPR058055">
    <property type="entry name" value="PA-PLA1"/>
</dbReference>
<dbReference type="PROSITE" id="PS51043">
    <property type="entry name" value="DDHD"/>
    <property type="match status" value="1"/>
</dbReference>
<dbReference type="SUPFAM" id="SSF53474">
    <property type="entry name" value="alpha/beta-Hydrolases"/>
    <property type="match status" value="1"/>
</dbReference>
<evidence type="ECO:0000256" key="1">
    <source>
        <dbReference type="SAM" id="MobiDB-lite"/>
    </source>
</evidence>
<dbReference type="PANTHER" id="PTHR23509:SF10">
    <property type="entry name" value="LD21067P"/>
    <property type="match status" value="1"/>
</dbReference>
<dbReference type="SMART" id="SM00238">
    <property type="entry name" value="BIR"/>
    <property type="match status" value="1"/>
</dbReference>
<evidence type="ECO:0000313" key="4">
    <source>
        <dbReference type="EnsemblProtists" id="EKX44412"/>
    </source>
</evidence>
<dbReference type="CDD" id="cd00022">
    <property type="entry name" value="BIR"/>
    <property type="match status" value="1"/>
</dbReference>
<dbReference type="KEGG" id="gtt:GUITHDRAFT_109533"/>
<protein>
    <recommendedName>
        <fullName evidence="2">DDHD domain-containing protein</fullName>
    </recommendedName>
</protein>
<dbReference type="OrthoDB" id="431378at2759"/>
<dbReference type="GO" id="GO:0046872">
    <property type="term" value="F:metal ion binding"/>
    <property type="evidence" value="ECO:0007669"/>
    <property type="project" value="InterPro"/>
</dbReference>
<reference evidence="5" key="2">
    <citation type="submission" date="2012-11" db="EMBL/GenBank/DDBJ databases">
        <authorList>
            <person name="Kuo A."/>
            <person name="Curtis B.A."/>
            <person name="Tanifuji G."/>
            <person name="Burki F."/>
            <person name="Gruber A."/>
            <person name="Irimia M."/>
            <person name="Maruyama S."/>
            <person name="Arias M.C."/>
            <person name="Ball S.G."/>
            <person name="Gile G.H."/>
            <person name="Hirakawa Y."/>
            <person name="Hopkins J.F."/>
            <person name="Rensing S.A."/>
            <person name="Schmutz J."/>
            <person name="Symeonidi A."/>
            <person name="Elias M."/>
            <person name="Eveleigh R.J."/>
            <person name="Herman E.K."/>
            <person name="Klute M.J."/>
            <person name="Nakayama T."/>
            <person name="Obornik M."/>
            <person name="Reyes-Prieto A."/>
            <person name="Armbrust E.V."/>
            <person name="Aves S.J."/>
            <person name="Beiko R.G."/>
            <person name="Coutinho P."/>
            <person name="Dacks J.B."/>
            <person name="Durnford D.G."/>
            <person name="Fast N.M."/>
            <person name="Green B.R."/>
            <person name="Grisdale C."/>
            <person name="Hempe F."/>
            <person name="Henrissat B."/>
            <person name="Hoppner M.P."/>
            <person name="Ishida K.-I."/>
            <person name="Kim E."/>
            <person name="Koreny L."/>
            <person name="Kroth P.G."/>
            <person name="Liu Y."/>
            <person name="Malik S.-B."/>
            <person name="Maier U.G."/>
            <person name="McRose D."/>
            <person name="Mock T."/>
            <person name="Neilson J.A."/>
            <person name="Onodera N.T."/>
            <person name="Poole A.M."/>
            <person name="Pritham E.J."/>
            <person name="Richards T.A."/>
            <person name="Rocap G."/>
            <person name="Roy S.W."/>
            <person name="Sarai C."/>
            <person name="Schaack S."/>
            <person name="Shirato S."/>
            <person name="Slamovits C.H."/>
            <person name="Spencer D.F."/>
            <person name="Suzuki S."/>
            <person name="Worden A.Z."/>
            <person name="Zauner S."/>
            <person name="Barry K."/>
            <person name="Bell C."/>
            <person name="Bharti A.K."/>
            <person name="Crow J.A."/>
            <person name="Grimwood J."/>
            <person name="Kramer R."/>
            <person name="Lindquist E."/>
            <person name="Lucas S."/>
            <person name="Salamov A."/>
            <person name="McFadden G.I."/>
            <person name="Lane C.E."/>
            <person name="Keeling P.J."/>
            <person name="Gray M.W."/>
            <person name="Grigoriev I.V."/>
            <person name="Archibald J.M."/>
        </authorList>
    </citation>
    <scope>NUCLEOTIDE SEQUENCE</scope>
    <source>
        <strain evidence="5">CCMP2712</strain>
    </source>
</reference>
<dbReference type="Proteomes" id="UP000011087">
    <property type="component" value="Unassembled WGS sequence"/>
</dbReference>
<reference evidence="3 5" key="1">
    <citation type="journal article" date="2012" name="Nature">
        <title>Algal genomes reveal evolutionary mosaicism and the fate of nucleomorphs.</title>
        <authorList>
            <consortium name="DOE Joint Genome Institute"/>
            <person name="Curtis B.A."/>
            <person name="Tanifuji G."/>
            <person name="Burki F."/>
            <person name="Gruber A."/>
            <person name="Irimia M."/>
            <person name="Maruyama S."/>
            <person name="Arias M.C."/>
            <person name="Ball S.G."/>
            <person name="Gile G.H."/>
            <person name="Hirakawa Y."/>
            <person name="Hopkins J.F."/>
            <person name="Kuo A."/>
            <person name="Rensing S.A."/>
            <person name="Schmutz J."/>
            <person name="Symeonidi A."/>
            <person name="Elias M."/>
            <person name="Eveleigh R.J."/>
            <person name="Herman E.K."/>
            <person name="Klute M.J."/>
            <person name="Nakayama T."/>
            <person name="Obornik M."/>
            <person name="Reyes-Prieto A."/>
            <person name="Armbrust E.V."/>
            <person name="Aves S.J."/>
            <person name="Beiko R.G."/>
            <person name="Coutinho P."/>
            <person name="Dacks J.B."/>
            <person name="Durnford D.G."/>
            <person name="Fast N.M."/>
            <person name="Green B.R."/>
            <person name="Grisdale C.J."/>
            <person name="Hempel F."/>
            <person name="Henrissat B."/>
            <person name="Hoppner M.P."/>
            <person name="Ishida K."/>
            <person name="Kim E."/>
            <person name="Koreny L."/>
            <person name="Kroth P.G."/>
            <person name="Liu Y."/>
            <person name="Malik S.B."/>
            <person name="Maier U.G."/>
            <person name="McRose D."/>
            <person name="Mock T."/>
            <person name="Neilson J.A."/>
            <person name="Onodera N.T."/>
            <person name="Poole A.M."/>
            <person name="Pritham E.J."/>
            <person name="Richards T.A."/>
            <person name="Rocap G."/>
            <person name="Roy S.W."/>
            <person name="Sarai C."/>
            <person name="Schaack S."/>
            <person name="Shirato S."/>
            <person name="Slamovits C.H."/>
            <person name="Spencer D.F."/>
            <person name="Suzuki S."/>
            <person name="Worden A.Z."/>
            <person name="Zauner S."/>
            <person name="Barry K."/>
            <person name="Bell C."/>
            <person name="Bharti A.K."/>
            <person name="Crow J.A."/>
            <person name="Grimwood J."/>
            <person name="Kramer R."/>
            <person name="Lindquist E."/>
            <person name="Lucas S."/>
            <person name="Salamov A."/>
            <person name="McFadden G.I."/>
            <person name="Lane C.E."/>
            <person name="Keeling P.J."/>
            <person name="Gray M.W."/>
            <person name="Grigoriev I.V."/>
            <person name="Archibald J.M."/>
        </authorList>
    </citation>
    <scope>NUCLEOTIDE SEQUENCE</scope>
    <source>
        <strain evidence="3 5">CCMP2712</strain>
    </source>
</reference>
<dbReference type="EnsemblProtists" id="EKX44412">
    <property type="protein sequence ID" value="EKX44412"/>
    <property type="gene ID" value="GUITHDRAFT_109533"/>
</dbReference>
<feature type="compositionally biased region" description="Gly residues" evidence="1">
    <location>
        <begin position="325"/>
        <end position="338"/>
    </location>
</feature>
<dbReference type="PANTHER" id="PTHR23509">
    <property type="entry name" value="PA-PL1 PHOSPHOLIPASE FAMILY"/>
    <property type="match status" value="1"/>
</dbReference>
<dbReference type="RefSeq" id="XP_005831392.1">
    <property type="nucleotide sequence ID" value="XM_005831335.1"/>
</dbReference>
<dbReference type="GO" id="GO:0005737">
    <property type="term" value="C:cytoplasm"/>
    <property type="evidence" value="ECO:0007669"/>
    <property type="project" value="TreeGrafter"/>
</dbReference>
<dbReference type="SUPFAM" id="SSF57924">
    <property type="entry name" value="Inhibitor of apoptosis (IAP) repeat"/>
    <property type="match status" value="1"/>
</dbReference>
<dbReference type="SMART" id="SM01127">
    <property type="entry name" value="DDHD"/>
    <property type="match status" value="1"/>
</dbReference>
<evidence type="ECO:0000313" key="3">
    <source>
        <dbReference type="EMBL" id="EKX44412.1"/>
    </source>
</evidence>
<dbReference type="GO" id="GO:0004620">
    <property type="term" value="F:phospholipase activity"/>
    <property type="evidence" value="ECO:0007669"/>
    <property type="project" value="TreeGrafter"/>
</dbReference>
<dbReference type="InterPro" id="IPR001370">
    <property type="entry name" value="BIR_rpt"/>
</dbReference>
<dbReference type="GeneID" id="17301113"/>
<reference evidence="4" key="3">
    <citation type="submission" date="2016-03" db="UniProtKB">
        <authorList>
            <consortium name="EnsemblProtists"/>
        </authorList>
    </citation>
    <scope>IDENTIFICATION</scope>
</reference>
<sequence length="454" mass="51324">MSHSRRGYGHSHHDMVEVDFAAFSLGRIVPFRDLDTVQGRLESFQLKWRISPSTSASFPKERLYPLSEKDLAEAGFYYCPDAEHVDRCVCFSCNRALYSWDKHDNPMYEHCRCNAECPFVKAIADDNLNESFSSLDDALQREMDVKGKDRKGGNEGPAVEAKDAGMLPEDALIDHLLICIHGVAVKENVQNEYLQTMRKNSEQMARKHLEERPMTMAVDVIDWHRIVPRVPKEILSQIMLGTVRALRDMACESTYDTLYYTSPLYKYKILDAVANLLNIKYKEYVAKYPKFSGKVSLFCHSLGSLIAFDLLANQVEQTEQEGEGGDFQGQGGEGLGEECGAGDLEESWRWPKLDFKVDNLFAVGSPIAMFLTVRGDILSESWPKGATEFSLPGGAKFFNIFHPTDPIAYRFEPLLDEEYGKFPPAALPARSLSMREQPFLDQAQETATRNTSHP</sequence>
<dbReference type="InterPro" id="IPR004177">
    <property type="entry name" value="DDHD_dom"/>
</dbReference>
<dbReference type="Pfam" id="PF02862">
    <property type="entry name" value="DDHD"/>
    <property type="match status" value="1"/>
</dbReference>
<organism evidence="3">
    <name type="scientific">Guillardia theta (strain CCMP2712)</name>
    <name type="common">Cryptophyte</name>
    <dbReference type="NCBI Taxonomy" id="905079"/>
    <lineage>
        <taxon>Eukaryota</taxon>
        <taxon>Cryptophyceae</taxon>
        <taxon>Pyrenomonadales</taxon>
        <taxon>Geminigeraceae</taxon>
        <taxon>Guillardia</taxon>
    </lineage>
</organism>
<accession>L1J7W3</accession>
<dbReference type="InterPro" id="IPR029058">
    <property type="entry name" value="AB_hydrolase_fold"/>
</dbReference>
<dbReference type="PROSITE" id="PS50143">
    <property type="entry name" value="BIR_REPEAT_2"/>
    <property type="match status" value="1"/>
</dbReference>
<dbReference type="PaxDb" id="55529-EKX44412"/>
<dbReference type="STRING" id="905079.L1J7W3"/>
<feature type="domain" description="DDHD" evidence="2">
    <location>
        <begin position="353"/>
        <end position="454"/>
    </location>
</feature>
<dbReference type="OMA" id="CQINGLL"/>
<dbReference type="HOGENOM" id="CLU_603337_0_0_1"/>
<gene>
    <name evidence="3" type="ORF">GUITHDRAFT_109533</name>
</gene>
<dbReference type="eggNOG" id="KOG2308">
    <property type="taxonomic scope" value="Eukaryota"/>
</dbReference>
<evidence type="ECO:0000259" key="2">
    <source>
        <dbReference type="PROSITE" id="PS51043"/>
    </source>
</evidence>
<feature type="region of interest" description="Disordered" evidence="1">
    <location>
        <begin position="319"/>
        <end position="338"/>
    </location>
</feature>
<evidence type="ECO:0000313" key="5">
    <source>
        <dbReference type="Proteomes" id="UP000011087"/>
    </source>
</evidence>
<dbReference type="Pfam" id="PF00653">
    <property type="entry name" value="BIR"/>
    <property type="match status" value="1"/>
</dbReference>
<dbReference type="AlphaFoldDB" id="L1J7W3"/>
<name>L1J7W3_GUITC</name>